<proteinExistence type="predicted"/>
<dbReference type="InterPro" id="IPR008709">
    <property type="entry name" value="Neurochondrin"/>
</dbReference>
<dbReference type="PANTHER" id="PTHR13109:SF7">
    <property type="entry name" value="NEUROCHONDRIN"/>
    <property type="match status" value="1"/>
</dbReference>
<dbReference type="PANTHER" id="PTHR13109">
    <property type="entry name" value="NEUROCHONDRIN"/>
    <property type="match status" value="1"/>
</dbReference>
<dbReference type="SUPFAM" id="SSF48371">
    <property type="entry name" value="ARM repeat"/>
    <property type="match status" value="1"/>
</dbReference>
<accession>A0A9P8MB40</accession>
<keyword evidence="3" id="KW-1185">Reference proteome</keyword>
<evidence type="ECO:0000256" key="1">
    <source>
        <dbReference type="SAM" id="MobiDB-lite"/>
    </source>
</evidence>
<comment type="caution">
    <text evidence="2">The sequence shown here is derived from an EMBL/GenBank/DDBJ whole genome shotgun (WGS) entry which is preliminary data.</text>
</comment>
<dbReference type="InterPro" id="IPR016024">
    <property type="entry name" value="ARM-type_fold"/>
</dbReference>
<reference evidence="2 3" key="1">
    <citation type="submission" date="2020-07" db="EMBL/GenBank/DDBJ databases">
        <title>Metarhizium humberi genome.</title>
        <authorList>
            <person name="Lysoe E."/>
        </authorList>
    </citation>
    <scope>NUCLEOTIDE SEQUENCE [LARGE SCALE GENOMIC DNA]</scope>
    <source>
        <strain evidence="2 3">ESALQ1638</strain>
    </source>
</reference>
<evidence type="ECO:0008006" key="4">
    <source>
        <dbReference type="Google" id="ProtNLM"/>
    </source>
</evidence>
<protein>
    <recommendedName>
        <fullName evidence="4">DUF1941 family protein</fullName>
    </recommendedName>
</protein>
<dbReference type="AlphaFoldDB" id="A0A9P8MB40"/>
<feature type="compositionally biased region" description="Low complexity" evidence="1">
    <location>
        <begin position="1"/>
        <end position="21"/>
    </location>
</feature>
<dbReference type="Proteomes" id="UP000764110">
    <property type="component" value="Unassembled WGS sequence"/>
</dbReference>
<name>A0A9P8MB40_9HYPO</name>
<organism evidence="2 3">
    <name type="scientific">Metarhizium humberi</name>
    <dbReference type="NCBI Taxonomy" id="2596975"/>
    <lineage>
        <taxon>Eukaryota</taxon>
        <taxon>Fungi</taxon>
        <taxon>Dikarya</taxon>
        <taxon>Ascomycota</taxon>
        <taxon>Pezizomycotina</taxon>
        <taxon>Sordariomycetes</taxon>
        <taxon>Hypocreomycetidae</taxon>
        <taxon>Hypocreales</taxon>
        <taxon>Clavicipitaceae</taxon>
        <taxon>Metarhizium</taxon>
    </lineage>
</organism>
<gene>
    <name evidence="2" type="ORF">MHUMG1_05423</name>
</gene>
<evidence type="ECO:0000313" key="3">
    <source>
        <dbReference type="Proteomes" id="UP000764110"/>
    </source>
</evidence>
<evidence type="ECO:0000313" key="2">
    <source>
        <dbReference type="EMBL" id="KAH0597113.1"/>
    </source>
</evidence>
<dbReference type="Pfam" id="PF05536">
    <property type="entry name" value="Neurochondrin"/>
    <property type="match status" value="1"/>
</dbReference>
<dbReference type="EMBL" id="JACEFI010000008">
    <property type="protein sequence ID" value="KAH0597113.1"/>
    <property type="molecule type" value="Genomic_DNA"/>
</dbReference>
<feature type="region of interest" description="Disordered" evidence="1">
    <location>
        <begin position="1"/>
        <end position="29"/>
    </location>
</feature>
<sequence length="643" mass="70327">MDHQSAAQSRQSRQSCQSSQADSPNSQNPTISQIQAFLRSKDDTQRFVGLALLKSVLDNTPNLRQDEQVVKALWDSISPRFLDRLIKTGSKPSGENSKEMLDLAVSVIHTFAALLPESARSEDKFTGRIPGLVGAVFSDETTALLLQLLHTLVSTPAGAKAFIGTGDVSALSEIAPTHAVVMDIFCFAWLNGMAVVVEKHVLINQIVDTIQSLVSSFSGTDGVTLLEFLGTFFRQADPTVLPHEPGWLKTAVGFIQTLVTSRPNTAARSAYTNAAASLLQAYPQSTPKLLFAENTKDDKPFGYLLINLMLIDIRSSAPTLLEQLNSPEYAKLSRRLASAFDVISIFIGHLVRCLEDESLDTLIMSPDSLLKLRKGISETMSVTVEYLRDRWDATFAGAMGLHPDARASNAETASGSHRTLAWDSMVNTADEDPLILSAVRALALWLREDENEMLRKEATGLTDMLMELYQSSSSEKLDFRAAILVGMEALVTLPQGRQLFLHNDGWRILSKDLISLLQSSKEIDRANASRGIEIVRILLSVAEEESSGTSEEWMDLITAVAAWDVPTQSVSPLAQELQVAILQLCCTLLVSASEGMRSRYRQSITAVQGNAAELRREIGKDDDLAEAMEDVVDTLDGVTLGTR</sequence>